<evidence type="ECO:0000313" key="2">
    <source>
        <dbReference type="EMBL" id="MQM00849.1"/>
    </source>
</evidence>
<feature type="domain" description="KIB1-4 beta-propeller" evidence="1">
    <location>
        <begin position="47"/>
        <end position="201"/>
    </location>
</feature>
<organism evidence="2 3">
    <name type="scientific">Colocasia esculenta</name>
    <name type="common">Wild taro</name>
    <name type="synonym">Arum esculentum</name>
    <dbReference type="NCBI Taxonomy" id="4460"/>
    <lineage>
        <taxon>Eukaryota</taxon>
        <taxon>Viridiplantae</taxon>
        <taxon>Streptophyta</taxon>
        <taxon>Embryophyta</taxon>
        <taxon>Tracheophyta</taxon>
        <taxon>Spermatophyta</taxon>
        <taxon>Magnoliopsida</taxon>
        <taxon>Liliopsida</taxon>
        <taxon>Araceae</taxon>
        <taxon>Aroideae</taxon>
        <taxon>Colocasieae</taxon>
        <taxon>Colocasia</taxon>
    </lineage>
</organism>
<sequence>MCTSLPPHGRKSTDVARFLCAWQATKASHLREFTRRNGLHHGARRDERGAYAYAQYGSWLFMTALSHRSCFLFDLLSREKIMLPAPPRGSRYISNVVITSSPLGKGSFKILSYRRDRNVFLFHRLLEDKKWDMVKCNVQGGIRSFVRCNGVVYAIAGSTGELAVIDVAPCPKVTILHVEDWRTVNSMNNEKQLLESCGELFEGL</sequence>
<dbReference type="EMBL" id="NMUH01002575">
    <property type="protein sequence ID" value="MQM00849.1"/>
    <property type="molecule type" value="Genomic_DNA"/>
</dbReference>
<accession>A0A843VVN8</accession>
<dbReference type="Pfam" id="PF03478">
    <property type="entry name" value="Beta-prop_KIB1-4"/>
    <property type="match status" value="1"/>
</dbReference>
<evidence type="ECO:0000259" key="1">
    <source>
        <dbReference type="Pfam" id="PF03478"/>
    </source>
</evidence>
<dbReference type="InterPro" id="IPR005174">
    <property type="entry name" value="KIB1-4_b-propeller"/>
</dbReference>
<dbReference type="OrthoDB" id="1863935at2759"/>
<dbReference type="AlphaFoldDB" id="A0A843VVN8"/>
<gene>
    <name evidence="2" type="ORF">Taro_033582</name>
</gene>
<proteinExistence type="predicted"/>
<protein>
    <recommendedName>
        <fullName evidence="1">KIB1-4 beta-propeller domain-containing protein</fullName>
    </recommendedName>
</protein>
<comment type="caution">
    <text evidence="2">The sequence shown here is derived from an EMBL/GenBank/DDBJ whole genome shotgun (WGS) entry which is preliminary data.</text>
</comment>
<reference evidence="2" key="1">
    <citation type="submission" date="2017-07" db="EMBL/GenBank/DDBJ databases">
        <title>Taro Niue Genome Assembly and Annotation.</title>
        <authorList>
            <person name="Atibalentja N."/>
            <person name="Keating K."/>
            <person name="Fields C.J."/>
        </authorList>
    </citation>
    <scope>NUCLEOTIDE SEQUENCE</scope>
    <source>
        <strain evidence="2">Niue_2</strain>
        <tissue evidence="2">Leaf</tissue>
    </source>
</reference>
<name>A0A843VVN8_COLES</name>
<dbReference type="Proteomes" id="UP000652761">
    <property type="component" value="Unassembled WGS sequence"/>
</dbReference>
<evidence type="ECO:0000313" key="3">
    <source>
        <dbReference type="Proteomes" id="UP000652761"/>
    </source>
</evidence>
<keyword evidence="3" id="KW-1185">Reference proteome</keyword>